<dbReference type="AlphaFoldDB" id="A0A8K1D917"/>
<evidence type="ECO:0000313" key="2">
    <source>
        <dbReference type="EMBL" id="TRZ08144.1"/>
    </source>
</evidence>
<keyword evidence="3" id="KW-1185">Reference proteome</keyword>
<dbReference type="EMBL" id="SWJQ01001470">
    <property type="protein sequence ID" value="TRZ08144.1"/>
    <property type="molecule type" value="Genomic_DNA"/>
</dbReference>
<reference evidence="2" key="1">
    <citation type="submission" date="2019-04" db="EMBL/GenBank/DDBJ databases">
        <title>Genome assembly of Zosterops borbonicus 15179.</title>
        <authorList>
            <person name="Leroy T."/>
            <person name="Anselmetti Y."/>
            <person name="Tilak M.-K."/>
            <person name="Nabholz B."/>
        </authorList>
    </citation>
    <scope>NUCLEOTIDE SEQUENCE</scope>
    <source>
        <strain evidence="2">HGM_15179</strain>
        <tissue evidence="2">Muscle</tissue>
    </source>
</reference>
<feature type="transmembrane region" description="Helical" evidence="1">
    <location>
        <begin position="323"/>
        <end position="347"/>
    </location>
</feature>
<name>A0A8K1D917_9PASS</name>
<keyword evidence="1" id="KW-0472">Membrane</keyword>
<proteinExistence type="predicted"/>
<feature type="non-terminal residue" evidence="2">
    <location>
        <position position="348"/>
    </location>
</feature>
<comment type="caution">
    <text evidence="2">The sequence shown here is derived from an EMBL/GenBank/DDBJ whole genome shotgun (WGS) entry which is preliminary data.</text>
</comment>
<dbReference type="Proteomes" id="UP000796761">
    <property type="component" value="Unassembled WGS sequence"/>
</dbReference>
<evidence type="ECO:0000256" key="1">
    <source>
        <dbReference type="SAM" id="Phobius"/>
    </source>
</evidence>
<dbReference type="OrthoDB" id="9219042at2759"/>
<accession>A0A8K1D917</accession>
<keyword evidence="1" id="KW-1133">Transmembrane helix</keyword>
<organism evidence="2 3">
    <name type="scientific">Zosterops borbonicus</name>
    <dbReference type="NCBI Taxonomy" id="364589"/>
    <lineage>
        <taxon>Eukaryota</taxon>
        <taxon>Metazoa</taxon>
        <taxon>Chordata</taxon>
        <taxon>Craniata</taxon>
        <taxon>Vertebrata</taxon>
        <taxon>Euteleostomi</taxon>
        <taxon>Archelosauria</taxon>
        <taxon>Archosauria</taxon>
        <taxon>Dinosauria</taxon>
        <taxon>Saurischia</taxon>
        <taxon>Theropoda</taxon>
        <taxon>Coelurosauria</taxon>
        <taxon>Aves</taxon>
        <taxon>Neognathae</taxon>
        <taxon>Neoaves</taxon>
        <taxon>Telluraves</taxon>
        <taxon>Australaves</taxon>
        <taxon>Passeriformes</taxon>
        <taxon>Sylvioidea</taxon>
        <taxon>Zosteropidae</taxon>
        <taxon>Zosterops</taxon>
    </lineage>
</organism>
<gene>
    <name evidence="2" type="ORF">HGM15179_018961</name>
</gene>
<evidence type="ECO:0000313" key="3">
    <source>
        <dbReference type="Proteomes" id="UP000796761"/>
    </source>
</evidence>
<keyword evidence="1" id="KW-0812">Transmembrane</keyword>
<sequence length="348" mass="37648">MVATLGELVATVTAPRRDMWPLLYPESLHTDLRKFISTLWDTLDHGDVTSLGQRGVTPLGQALATLGATPGATWADVRASVRAWRELVTAVEEGWCRLTEEAIELYDTWDNEAITKDITTVWAGNLQEETAGPGTAADNLVATGQQPPVALTSVATRQMGAATRRGQQAEKALGLVACLVATCDRAIALPMELHGRLEDMEAALEGTQEVSPDVPEALVAAVAEAEQLWEASARLATCHLLGTLEDIHRLLLSPHDSPGGCTVAEQCQRAIEDIPRLLWKDAGCELEESEFYCVHELVKEALENESATGNILRRFPGKWFRSYSVVTLVLIVLVVLALALVPALAVLS</sequence>
<protein>
    <submittedName>
        <fullName evidence="2">Uncharacterized protein</fullName>
    </submittedName>
</protein>